<reference evidence="2" key="1">
    <citation type="submission" date="2021-06" db="EMBL/GenBank/DDBJ databases">
        <authorList>
            <person name="Kallberg Y."/>
            <person name="Tangrot J."/>
            <person name="Rosling A."/>
        </authorList>
    </citation>
    <scope>NUCLEOTIDE SEQUENCE</scope>
    <source>
        <strain evidence="2">AZ414A</strain>
    </source>
</reference>
<evidence type="ECO:0000313" key="3">
    <source>
        <dbReference type="Proteomes" id="UP000789706"/>
    </source>
</evidence>
<dbReference type="EMBL" id="CAJVPK010000344">
    <property type="protein sequence ID" value="CAG8497289.1"/>
    <property type="molecule type" value="Genomic_DNA"/>
</dbReference>
<feature type="signal peptide" evidence="1">
    <location>
        <begin position="1"/>
        <end position="26"/>
    </location>
</feature>
<sequence length="90" mass="9704">MITKSKIFTFLAALFLICLVFSPASGDFASVKLAILDGKITLTQTEDGNVKVEGRIKMVSPGEVNQLIGLDLLILHKIEVLDSGTIMIPT</sequence>
<dbReference type="AlphaFoldDB" id="A0A9N9EX74"/>
<feature type="chain" id="PRO_5040486733" evidence="1">
    <location>
        <begin position="27"/>
        <end position="90"/>
    </location>
</feature>
<dbReference type="Proteomes" id="UP000789706">
    <property type="component" value="Unassembled WGS sequence"/>
</dbReference>
<name>A0A9N9EX74_9GLOM</name>
<protein>
    <submittedName>
        <fullName evidence="2">11185_t:CDS:1</fullName>
    </submittedName>
</protein>
<dbReference type="OrthoDB" id="2370796at2759"/>
<proteinExistence type="predicted"/>
<gene>
    <name evidence="2" type="ORF">DEBURN_LOCUS4488</name>
</gene>
<organism evidence="2 3">
    <name type="scientific">Diversispora eburnea</name>
    <dbReference type="NCBI Taxonomy" id="1213867"/>
    <lineage>
        <taxon>Eukaryota</taxon>
        <taxon>Fungi</taxon>
        <taxon>Fungi incertae sedis</taxon>
        <taxon>Mucoromycota</taxon>
        <taxon>Glomeromycotina</taxon>
        <taxon>Glomeromycetes</taxon>
        <taxon>Diversisporales</taxon>
        <taxon>Diversisporaceae</taxon>
        <taxon>Diversispora</taxon>
    </lineage>
</organism>
<evidence type="ECO:0000313" key="2">
    <source>
        <dbReference type="EMBL" id="CAG8497289.1"/>
    </source>
</evidence>
<evidence type="ECO:0000256" key="1">
    <source>
        <dbReference type="SAM" id="SignalP"/>
    </source>
</evidence>
<keyword evidence="3" id="KW-1185">Reference proteome</keyword>
<accession>A0A9N9EX74</accession>
<keyword evidence="1" id="KW-0732">Signal</keyword>
<comment type="caution">
    <text evidence="2">The sequence shown here is derived from an EMBL/GenBank/DDBJ whole genome shotgun (WGS) entry which is preliminary data.</text>
</comment>